<comment type="caution">
    <text evidence="1">The sequence shown here is derived from an EMBL/GenBank/DDBJ whole genome shotgun (WGS) entry which is preliminary data.</text>
</comment>
<reference evidence="1" key="1">
    <citation type="journal article" date="2015" name="Nature">
        <title>Complex archaea that bridge the gap between prokaryotes and eukaryotes.</title>
        <authorList>
            <person name="Spang A."/>
            <person name="Saw J.H."/>
            <person name="Jorgensen S.L."/>
            <person name="Zaremba-Niedzwiedzka K."/>
            <person name="Martijn J."/>
            <person name="Lind A.E."/>
            <person name="van Eijk R."/>
            <person name="Schleper C."/>
            <person name="Guy L."/>
            <person name="Ettema T.J."/>
        </authorList>
    </citation>
    <scope>NUCLEOTIDE SEQUENCE</scope>
</reference>
<sequence length="182" mass="20863">MSWVMGEPRTPKAFPPAIQIDDATDMFNGLEMYAGEVHMTEESVDRWVQHYGQFLQLQKDSPPFLQTMAERLTDKALKAAIINAAWAESKYIEIEHLEMGIDWANYLHDCLRRMLPEFGSREQTLLASIERGRNTKRMLYNDHGHLAGFTSETIERSLKGLVAIGMLQTAGYKFKIKVDKPK</sequence>
<proteinExistence type="predicted"/>
<organism evidence="1">
    <name type="scientific">marine sediment metagenome</name>
    <dbReference type="NCBI Taxonomy" id="412755"/>
    <lineage>
        <taxon>unclassified sequences</taxon>
        <taxon>metagenomes</taxon>
        <taxon>ecological metagenomes</taxon>
    </lineage>
</organism>
<protein>
    <submittedName>
        <fullName evidence="1">Uncharacterized protein</fullName>
    </submittedName>
</protein>
<accession>A0A0F9C504</accession>
<feature type="non-terminal residue" evidence="1">
    <location>
        <position position="1"/>
    </location>
</feature>
<name>A0A0F9C504_9ZZZZ</name>
<gene>
    <name evidence="1" type="ORF">LCGC14_2367640</name>
</gene>
<evidence type="ECO:0000313" key="1">
    <source>
        <dbReference type="EMBL" id="KKL41287.1"/>
    </source>
</evidence>
<dbReference type="EMBL" id="LAZR01034830">
    <property type="protein sequence ID" value="KKL41287.1"/>
    <property type="molecule type" value="Genomic_DNA"/>
</dbReference>
<dbReference type="AlphaFoldDB" id="A0A0F9C504"/>